<dbReference type="InterPro" id="IPR019594">
    <property type="entry name" value="Glu/Gly-bd"/>
</dbReference>
<gene>
    <name evidence="12" type="ORF">NQ318_005868</name>
</gene>
<proteinExistence type="predicted"/>
<keyword evidence="10" id="KW-0407">Ion channel</keyword>
<keyword evidence="13" id="KW-1185">Reference proteome</keyword>
<keyword evidence="9" id="KW-1071">Ligand-gated ion channel</keyword>
<evidence type="ECO:0000256" key="3">
    <source>
        <dbReference type="ARBA" id="ARBA00022692"/>
    </source>
</evidence>
<dbReference type="SMART" id="SM00918">
    <property type="entry name" value="Lig_chan-Glu_bd"/>
    <property type="match status" value="1"/>
</dbReference>
<evidence type="ECO:0000256" key="1">
    <source>
        <dbReference type="ARBA" id="ARBA00004141"/>
    </source>
</evidence>
<dbReference type="GO" id="GO:0015276">
    <property type="term" value="F:ligand-gated monoatomic ion channel activity"/>
    <property type="evidence" value="ECO:0007669"/>
    <property type="project" value="InterPro"/>
</dbReference>
<comment type="subcellular location">
    <subcellularLocation>
        <location evidence="1">Membrane</location>
        <topology evidence="1">Multi-pass membrane protein</topology>
    </subcellularLocation>
</comment>
<evidence type="ECO:0000256" key="8">
    <source>
        <dbReference type="ARBA" id="ARBA00023180"/>
    </source>
</evidence>
<evidence type="ECO:0000256" key="10">
    <source>
        <dbReference type="ARBA" id="ARBA00023303"/>
    </source>
</evidence>
<evidence type="ECO:0000313" key="13">
    <source>
        <dbReference type="Proteomes" id="UP001162162"/>
    </source>
</evidence>
<keyword evidence="7" id="KW-0675">Receptor</keyword>
<evidence type="ECO:0000256" key="2">
    <source>
        <dbReference type="ARBA" id="ARBA00022448"/>
    </source>
</evidence>
<sequence>MPMEIQHEYHYAYGDTALQFCIDVSPSASVKWKRVGMVSGRSVRLDTIVWPGGDLSVAAVSTRARTVFRVVTALSPPFVMESELDEDGQCLRGLPCHRVLTSDKDNLTLVFNEMQRLEEEEEEQEEEGQYSEYKQFANDYNSDDDDRFFPFQKFKYRTNCCYGLSMDLLENIAQELEFDFRLYIVADGLFGSRTVTAKRFRSKRDVGKNFLKYSGTSYIFLAT</sequence>
<dbReference type="Gene3D" id="3.40.190.10">
    <property type="entry name" value="Periplasmic binding protein-like II"/>
    <property type="match status" value="1"/>
</dbReference>
<evidence type="ECO:0000313" key="12">
    <source>
        <dbReference type="EMBL" id="KAJ8954285.1"/>
    </source>
</evidence>
<evidence type="ECO:0000256" key="4">
    <source>
        <dbReference type="ARBA" id="ARBA00022989"/>
    </source>
</evidence>
<comment type="caution">
    <text evidence="12">The sequence shown here is derived from an EMBL/GenBank/DDBJ whole genome shotgun (WGS) entry which is preliminary data.</text>
</comment>
<keyword evidence="8" id="KW-0325">Glycoprotein</keyword>
<dbReference type="Proteomes" id="UP001162162">
    <property type="component" value="Unassembled WGS sequence"/>
</dbReference>
<evidence type="ECO:0000256" key="5">
    <source>
        <dbReference type="ARBA" id="ARBA00023065"/>
    </source>
</evidence>
<feature type="domain" description="Ionotropic glutamate receptor L-glutamate and glycine-binding" evidence="11">
    <location>
        <begin position="150"/>
        <end position="199"/>
    </location>
</feature>
<dbReference type="EMBL" id="JAPWTK010000049">
    <property type="protein sequence ID" value="KAJ8954285.1"/>
    <property type="molecule type" value="Genomic_DNA"/>
</dbReference>
<accession>A0AAV8YS37</accession>
<evidence type="ECO:0000256" key="9">
    <source>
        <dbReference type="ARBA" id="ARBA00023286"/>
    </source>
</evidence>
<keyword evidence="4" id="KW-1133">Transmembrane helix</keyword>
<keyword evidence="3" id="KW-0812">Transmembrane</keyword>
<organism evidence="12 13">
    <name type="scientific">Aromia moschata</name>
    <dbReference type="NCBI Taxonomy" id="1265417"/>
    <lineage>
        <taxon>Eukaryota</taxon>
        <taxon>Metazoa</taxon>
        <taxon>Ecdysozoa</taxon>
        <taxon>Arthropoda</taxon>
        <taxon>Hexapoda</taxon>
        <taxon>Insecta</taxon>
        <taxon>Pterygota</taxon>
        <taxon>Neoptera</taxon>
        <taxon>Endopterygota</taxon>
        <taxon>Coleoptera</taxon>
        <taxon>Polyphaga</taxon>
        <taxon>Cucujiformia</taxon>
        <taxon>Chrysomeloidea</taxon>
        <taxon>Cerambycidae</taxon>
        <taxon>Cerambycinae</taxon>
        <taxon>Callichromatini</taxon>
        <taxon>Aromia</taxon>
    </lineage>
</organism>
<evidence type="ECO:0000256" key="7">
    <source>
        <dbReference type="ARBA" id="ARBA00023170"/>
    </source>
</evidence>
<name>A0AAV8YS37_9CUCU</name>
<keyword evidence="5" id="KW-0406">Ion transport</keyword>
<evidence type="ECO:0000259" key="11">
    <source>
        <dbReference type="SMART" id="SM00918"/>
    </source>
</evidence>
<dbReference type="AlphaFoldDB" id="A0AAV8YS37"/>
<reference evidence="12" key="1">
    <citation type="journal article" date="2023" name="Insect Mol. Biol.">
        <title>Genome sequencing provides insights into the evolution of gene families encoding plant cell wall-degrading enzymes in longhorned beetles.</title>
        <authorList>
            <person name="Shin N.R."/>
            <person name="Okamura Y."/>
            <person name="Kirsch R."/>
            <person name="Pauchet Y."/>
        </authorList>
    </citation>
    <scope>NUCLEOTIDE SEQUENCE</scope>
    <source>
        <strain evidence="12">AMC_N1</strain>
    </source>
</reference>
<dbReference type="GO" id="GO:0016020">
    <property type="term" value="C:membrane"/>
    <property type="evidence" value="ECO:0007669"/>
    <property type="project" value="UniProtKB-SubCell"/>
</dbReference>
<protein>
    <recommendedName>
        <fullName evidence="11">Ionotropic glutamate receptor L-glutamate and glycine-binding domain-containing protein</fullName>
    </recommendedName>
</protein>
<keyword evidence="2" id="KW-0813">Transport</keyword>
<keyword evidence="6" id="KW-0472">Membrane</keyword>
<evidence type="ECO:0000256" key="6">
    <source>
        <dbReference type="ARBA" id="ARBA00023136"/>
    </source>
</evidence>